<proteinExistence type="predicted"/>
<sequence>MATTFSSDILPLFRSTDINCMNNKGVHLDDAQWMCDAAGNDDFADYANARHVFAALSSAFMPPGHPWPQPSLDTYTNWMSDGFLP</sequence>
<gene>
    <name evidence="1" type="ORF">LQG66_16660</name>
</gene>
<accession>A0ABY3RK47</accession>
<evidence type="ECO:0000313" key="1">
    <source>
        <dbReference type="EMBL" id="UFZ07831.1"/>
    </source>
</evidence>
<name>A0ABY3RK47_9BRAD</name>
<evidence type="ECO:0000313" key="2">
    <source>
        <dbReference type="Proteomes" id="UP001431010"/>
    </source>
</evidence>
<organism evidence="1 2">
    <name type="scientific">Bradyrhizobium ontarionense</name>
    <dbReference type="NCBI Taxonomy" id="2898149"/>
    <lineage>
        <taxon>Bacteria</taxon>
        <taxon>Pseudomonadati</taxon>
        <taxon>Pseudomonadota</taxon>
        <taxon>Alphaproteobacteria</taxon>
        <taxon>Hyphomicrobiales</taxon>
        <taxon>Nitrobacteraceae</taxon>
        <taxon>Bradyrhizobium</taxon>
    </lineage>
</organism>
<dbReference type="RefSeq" id="WP_231327280.1">
    <property type="nucleotide sequence ID" value="NZ_CP088156.1"/>
</dbReference>
<dbReference type="EMBL" id="CP088156">
    <property type="protein sequence ID" value="UFZ07831.1"/>
    <property type="molecule type" value="Genomic_DNA"/>
</dbReference>
<dbReference type="Proteomes" id="UP001431010">
    <property type="component" value="Chromosome"/>
</dbReference>
<protein>
    <submittedName>
        <fullName evidence="1">Uncharacterized protein</fullName>
    </submittedName>
</protein>
<keyword evidence="2" id="KW-1185">Reference proteome</keyword>
<reference evidence="1" key="1">
    <citation type="journal article" date="2024" name="Antonie Van Leeuwenhoek">
        <title>Bradyrhizobium ontarionense sp. nov., a novel bacterial symbiont isolated from Aeschynomene indica (Indian jointvetch), harbours photosynthesis, nitrogen fixation and nitrous oxide (N2O) reductase genes.</title>
        <authorList>
            <person name="Bromfield E.S.P."/>
            <person name="Cloutier S."/>
        </authorList>
    </citation>
    <scope>NUCLEOTIDE SEQUENCE</scope>
    <source>
        <strain evidence="1">A19</strain>
    </source>
</reference>